<gene>
    <name evidence="2" type="primary">Dvir\GJ16921</name>
    <name evidence="2" type="ORF">Dvir_GJ16921</name>
</gene>
<evidence type="ECO:0000313" key="3">
    <source>
        <dbReference type="Proteomes" id="UP000008792"/>
    </source>
</evidence>
<accession>B4M755</accession>
<keyword evidence="3" id="KW-1185">Reference proteome</keyword>
<dbReference type="InterPro" id="IPR031883">
    <property type="entry name" value="DUF4763"/>
</dbReference>
<dbReference type="HOGENOM" id="CLU_934692_0_0_1"/>
<evidence type="ECO:0000313" key="2">
    <source>
        <dbReference type="EMBL" id="EDW62622.1"/>
    </source>
</evidence>
<dbReference type="STRING" id="7244.B4M755"/>
<dbReference type="SMR" id="B4M755"/>
<evidence type="ECO:0000256" key="1">
    <source>
        <dbReference type="SAM" id="MobiDB-lite"/>
    </source>
</evidence>
<organism evidence="2 3">
    <name type="scientific">Drosophila virilis</name>
    <name type="common">Fruit fly</name>
    <dbReference type="NCBI Taxonomy" id="7244"/>
    <lineage>
        <taxon>Eukaryota</taxon>
        <taxon>Metazoa</taxon>
        <taxon>Ecdysozoa</taxon>
        <taxon>Arthropoda</taxon>
        <taxon>Hexapoda</taxon>
        <taxon>Insecta</taxon>
        <taxon>Pterygota</taxon>
        <taxon>Neoptera</taxon>
        <taxon>Endopterygota</taxon>
        <taxon>Diptera</taxon>
        <taxon>Brachycera</taxon>
        <taxon>Muscomorpha</taxon>
        <taxon>Ephydroidea</taxon>
        <taxon>Drosophilidae</taxon>
        <taxon>Drosophila</taxon>
    </lineage>
</organism>
<dbReference type="KEGG" id="dvi:6633277"/>
<dbReference type="InParanoid" id="B4M755"/>
<proteinExistence type="predicted"/>
<dbReference type="Proteomes" id="UP000008792">
    <property type="component" value="Unassembled WGS sequence"/>
</dbReference>
<dbReference type="PhylomeDB" id="B4M755"/>
<dbReference type="AlphaFoldDB" id="B4M755"/>
<protein>
    <submittedName>
        <fullName evidence="2">Uncharacterized protein</fullName>
    </submittedName>
</protein>
<dbReference type="EMBL" id="CH940653">
    <property type="protein sequence ID" value="EDW62622.1"/>
    <property type="molecule type" value="Genomic_DNA"/>
</dbReference>
<name>B4M755_DROVI</name>
<reference evidence="2 3" key="1">
    <citation type="journal article" date="2007" name="Nature">
        <title>Evolution of genes and genomes on the Drosophila phylogeny.</title>
        <authorList>
            <consortium name="Drosophila 12 Genomes Consortium"/>
            <person name="Clark A.G."/>
            <person name="Eisen M.B."/>
            <person name="Smith D.R."/>
            <person name="Bergman C.M."/>
            <person name="Oliver B."/>
            <person name="Markow T.A."/>
            <person name="Kaufman T.C."/>
            <person name="Kellis M."/>
            <person name="Gelbart W."/>
            <person name="Iyer V.N."/>
            <person name="Pollard D.A."/>
            <person name="Sackton T.B."/>
            <person name="Larracuente A.M."/>
            <person name="Singh N.D."/>
            <person name="Abad J.P."/>
            <person name="Abt D.N."/>
            <person name="Adryan B."/>
            <person name="Aguade M."/>
            <person name="Akashi H."/>
            <person name="Anderson W.W."/>
            <person name="Aquadro C.F."/>
            <person name="Ardell D.H."/>
            <person name="Arguello R."/>
            <person name="Artieri C.G."/>
            <person name="Barbash D.A."/>
            <person name="Barker D."/>
            <person name="Barsanti P."/>
            <person name="Batterham P."/>
            <person name="Batzoglou S."/>
            <person name="Begun D."/>
            <person name="Bhutkar A."/>
            <person name="Blanco E."/>
            <person name="Bosak S.A."/>
            <person name="Bradley R.K."/>
            <person name="Brand A.D."/>
            <person name="Brent M.R."/>
            <person name="Brooks A.N."/>
            <person name="Brown R.H."/>
            <person name="Butlin R.K."/>
            <person name="Caggese C."/>
            <person name="Calvi B.R."/>
            <person name="Bernardo de Carvalho A."/>
            <person name="Caspi A."/>
            <person name="Castrezana S."/>
            <person name="Celniker S.E."/>
            <person name="Chang J.L."/>
            <person name="Chapple C."/>
            <person name="Chatterji S."/>
            <person name="Chinwalla A."/>
            <person name="Civetta A."/>
            <person name="Clifton S.W."/>
            <person name="Comeron J.M."/>
            <person name="Costello J.C."/>
            <person name="Coyne J.A."/>
            <person name="Daub J."/>
            <person name="David R.G."/>
            <person name="Delcher A.L."/>
            <person name="Delehaunty K."/>
            <person name="Do C.B."/>
            <person name="Ebling H."/>
            <person name="Edwards K."/>
            <person name="Eickbush T."/>
            <person name="Evans J.D."/>
            <person name="Filipski A."/>
            <person name="Findeiss S."/>
            <person name="Freyhult E."/>
            <person name="Fulton L."/>
            <person name="Fulton R."/>
            <person name="Garcia A.C."/>
            <person name="Gardiner A."/>
            <person name="Garfield D.A."/>
            <person name="Garvin B.E."/>
            <person name="Gibson G."/>
            <person name="Gilbert D."/>
            <person name="Gnerre S."/>
            <person name="Godfrey J."/>
            <person name="Good R."/>
            <person name="Gotea V."/>
            <person name="Gravely B."/>
            <person name="Greenberg A.J."/>
            <person name="Griffiths-Jones S."/>
            <person name="Gross S."/>
            <person name="Guigo R."/>
            <person name="Gustafson E.A."/>
            <person name="Haerty W."/>
            <person name="Hahn M.W."/>
            <person name="Halligan D.L."/>
            <person name="Halpern A.L."/>
            <person name="Halter G.M."/>
            <person name="Han M.V."/>
            <person name="Heger A."/>
            <person name="Hillier L."/>
            <person name="Hinrichs A.S."/>
            <person name="Holmes I."/>
            <person name="Hoskins R.A."/>
            <person name="Hubisz M.J."/>
            <person name="Hultmark D."/>
            <person name="Huntley M.A."/>
            <person name="Jaffe D.B."/>
            <person name="Jagadeeshan S."/>
            <person name="Jeck W.R."/>
            <person name="Johnson J."/>
            <person name="Jones C.D."/>
            <person name="Jordan W.C."/>
            <person name="Karpen G.H."/>
            <person name="Kataoka E."/>
            <person name="Keightley P.D."/>
            <person name="Kheradpour P."/>
            <person name="Kirkness E.F."/>
            <person name="Koerich L.B."/>
            <person name="Kristiansen K."/>
            <person name="Kudrna D."/>
            <person name="Kulathinal R.J."/>
            <person name="Kumar S."/>
            <person name="Kwok R."/>
            <person name="Lander E."/>
            <person name="Langley C.H."/>
            <person name="Lapoint R."/>
            <person name="Lazzaro B.P."/>
            <person name="Lee S.J."/>
            <person name="Levesque L."/>
            <person name="Li R."/>
            <person name="Lin C.F."/>
            <person name="Lin M.F."/>
            <person name="Lindblad-Toh K."/>
            <person name="Llopart A."/>
            <person name="Long M."/>
            <person name="Low L."/>
            <person name="Lozovsky E."/>
            <person name="Lu J."/>
            <person name="Luo M."/>
            <person name="Machado C.A."/>
            <person name="Makalowski W."/>
            <person name="Marzo M."/>
            <person name="Matsuda M."/>
            <person name="Matzkin L."/>
            <person name="McAllister B."/>
            <person name="McBride C.S."/>
            <person name="McKernan B."/>
            <person name="McKernan K."/>
            <person name="Mendez-Lago M."/>
            <person name="Minx P."/>
            <person name="Mollenhauer M.U."/>
            <person name="Montooth K."/>
            <person name="Mount S.M."/>
            <person name="Mu X."/>
            <person name="Myers E."/>
            <person name="Negre B."/>
            <person name="Newfeld S."/>
            <person name="Nielsen R."/>
            <person name="Noor M.A."/>
            <person name="O'Grady P."/>
            <person name="Pachter L."/>
            <person name="Papaceit M."/>
            <person name="Parisi M.J."/>
            <person name="Parisi M."/>
            <person name="Parts L."/>
            <person name="Pedersen J.S."/>
            <person name="Pesole G."/>
            <person name="Phillippy A.M."/>
            <person name="Ponting C.P."/>
            <person name="Pop M."/>
            <person name="Porcelli D."/>
            <person name="Powell J.R."/>
            <person name="Prohaska S."/>
            <person name="Pruitt K."/>
            <person name="Puig M."/>
            <person name="Quesneville H."/>
            <person name="Ram K.R."/>
            <person name="Rand D."/>
            <person name="Rasmussen M.D."/>
            <person name="Reed L.K."/>
            <person name="Reenan R."/>
            <person name="Reily A."/>
            <person name="Remington K.A."/>
            <person name="Rieger T.T."/>
            <person name="Ritchie M.G."/>
            <person name="Robin C."/>
            <person name="Rogers Y.H."/>
            <person name="Rohde C."/>
            <person name="Rozas J."/>
            <person name="Rubenfield M.J."/>
            <person name="Ruiz A."/>
            <person name="Russo S."/>
            <person name="Salzberg S.L."/>
            <person name="Sanchez-Gracia A."/>
            <person name="Saranga D.J."/>
            <person name="Sato H."/>
            <person name="Schaeffer S.W."/>
            <person name="Schatz M.C."/>
            <person name="Schlenke T."/>
            <person name="Schwartz R."/>
            <person name="Segarra C."/>
            <person name="Singh R.S."/>
            <person name="Sirot L."/>
            <person name="Sirota M."/>
            <person name="Sisneros N.B."/>
            <person name="Smith C.D."/>
            <person name="Smith T.F."/>
            <person name="Spieth J."/>
            <person name="Stage D.E."/>
            <person name="Stark A."/>
            <person name="Stephan W."/>
            <person name="Strausberg R.L."/>
            <person name="Strempel S."/>
            <person name="Sturgill D."/>
            <person name="Sutton G."/>
            <person name="Sutton G.G."/>
            <person name="Tao W."/>
            <person name="Teichmann S."/>
            <person name="Tobari Y.N."/>
            <person name="Tomimura Y."/>
            <person name="Tsolas J.M."/>
            <person name="Valente V.L."/>
            <person name="Venter E."/>
            <person name="Venter J.C."/>
            <person name="Vicario S."/>
            <person name="Vieira F.G."/>
            <person name="Vilella A.J."/>
            <person name="Villasante A."/>
            <person name="Walenz B."/>
            <person name="Wang J."/>
            <person name="Wasserman M."/>
            <person name="Watts T."/>
            <person name="Wilson D."/>
            <person name="Wilson R.K."/>
            <person name="Wing R.A."/>
            <person name="Wolfner M.F."/>
            <person name="Wong A."/>
            <person name="Wong G.K."/>
            <person name="Wu C.I."/>
            <person name="Wu G."/>
            <person name="Yamamoto D."/>
            <person name="Yang H.P."/>
            <person name="Yang S.P."/>
            <person name="Yorke J.A."/>
            <person name="Yoshida K."/>
            <person name="Zdobnov E."/>
            <person name="Zhang P."/>
            <person name="Zhang Y."/>
            <person name="Zimin A.V."/>
            <person name="Baldwin J."/>
            <person name="Abdouelleil A."/>
            <person name="Abdulkadir J."/>
            <person name="Abebe A."/>
            <person name="Abera B."/>
            <person name="Abreu J."/>
            <person name="Acer S.C."/>
            <person name="Aftuck L."/>
            <person name="Alexander A."/>
            <person name="An P."/>
            <person name="Anderson E."/>
            <person name="Anderson S."/>
            <person name="Arachi H."/>
            <person name="Azer M."/>
            <person name="Bachantsang P."/>
            <person name="Barry A."/>
            <person name="Bayul T."/>
            <person name="Berlin A."/>
            <person name="Bessette D."/>
            <person name="Bloom T."/>
            <person name="Blye J."/>
            <person name="Boguslavskiy L."/>
            <person name="Bonnet C."/>
            <person name="Boukhgalter B."/>
            <person name="Bourzgui I."/>
            <person name="Brown A."/>
            <person name="Cahill P."/>
            <person name="Channer S."/>
            <person name="Cheshatsang Y."/>
            <person name="Chuda L."/>
            <person name="Citroen M."/>
            <person name="Collymore A."/>
            <person name="Cooke P."/>
            <person name="Costello M."/>
            <person name="D'Aco K."/>
            <person name="Daza R."/>
            <person name="De Haan G."/>
            <person name="DeGray S."/>
            <person name="DeMaso C."/>
            <person name="Dhargay N."/>
            <person name="Dooley K."/>
            <person name="Dooley E."/>
            <person name="Doricent M."/>
            <person name="Dorje P."/>
            <person name="Dorjee K."/>
            <person name="Dupes A."/>
            <person name="Elong R."/>
            <person name="Falk J."/>
            <person name="Farina A."/>
            <person name="Faro S."/>
            <person name="Ferguson D."/>
            <person name="Fisher S."/>
            <person name="Foley C.D."/>
            <person name="Franke A."/>
            <person name="Friedrich D."/>
            <person name="Gadbois L."/>
            <person name="Gearin G."/>
            <person name="Gearin C.R."/>
            <person name="Giannoukos G."/>
            <person name="Goode T."/>
            <person name="Graham J."/>
            <person name="Grandbois E."/>
            <person name="Grewal S."/>
            <person name="Gyaltsen K."/>
            <person name="Hafez N."/>
            <person name="Hagos B."/>
            <person name="Hall J."/>
            <person name="Henson C."/>
            <person name="Hollinger A."/>
            <person name="Honan T."/>
            <person name="Huard M.D."/>
            <person name="Hughes L."/>
            <person name="Hurhula B."/>
            <person name="Husby M.E."/>
            <person name="Kamat A."/>
            <person name="Kanga B."/>
            <person name="Kashin S."/>
            <person name="Khazanovich D."/>
            <person name="Kisner P."/>
            <person name="Lance K."/>
            <person name="Lara M."/>
            <person name="Lee W."/>
            <person name="Lennon N."/>
            <person name="Letendre F."/>
            <person name="LeVine R."/>
            <person name="Lipovsky A."/>
            <person name="Liu X."/>
            <person name="Liu J."/>
            <person name="Liu S."/>
            <person name="Lokyitsang T."/>
            <person name="Lokyitsang Y."/>
            <person name="Lubonja R."/>
            <person name="Lui A."/>
            <person name="MacDonald P."/>
            <person name="Magnisalis V."/>
            <person name="Maru K."/>
            <person name="Matthews C."/>
            <person name="McCusker W."/>
            <person name="McDonough S."/>
            <person name="Mehta T."/>
            <person name="Meldrim J."/>
            <person name="Meneus L."/>
            <person name="Mihai O."/>
            <person name="Mihalev A."/>
            <person name="Mihova T."/>
            <person name="Mittelman R."/>
            <person name="Mlenga V."/>
            <person name="Montmayeur A."/>
            <person name="Mulrain L."/>
            <person name="Navidi A."/>
            <person name="Naylor J."/>
            <person name="Negash T."/>
            <person name="Nguyen T."/>
            <person name="Nguyen N."/>
            <person name="Nicol R."/>
            <person name="Norbu C."/>
            <person name="Norbu N."/>
            <person name="Novod N."/>
            <person name="O'Neill B."/>
            <person name="Osman S."/>
            <person name="Markiewicz E."/>
            <person name="Oyono O.L."/>
            <person name="Patti C."/>
            <person name="Phunkhang P."/>
            <person name="Pierre F."/>
            <person name="Priest M."/>
            <person name="Raghuraman S."/>
            <person name="Rege F."/>
            <person name="Reyes R."/>
            <person name="Rise C."/>
            <person name="Rogov P."/>
            <person name="Ross K."/>
            <person name="Ryan E."/>
            <person name="Settipalli S."/>
            <person name="Shea T."/>
            <person name="Sherpa N."/>
            <person name="Shi L."/>
            <person name="Shih D."/>
            <person name="Sparrow T."/>
            <person name="Spaulding J."/>
            <person name="Stalker J."/>
            <person name="Stange-Thomann N."/>
            <person name="Stavropoulos S."/>
            <person name="Stone C."/>
            <person name="Strader C."/>
            <person name="Tesfaye S."/>
            <person name="Thomson T."/>
            <person name="Thoulutsang Y."/>
            <person name="Thoulutsang D."/>
            <person name="Topham K."/>
            <person name="Topping I."/>
            <person name="Tsamla T."/>
            <person name="Vassiliev H."/>
            <person name="Vo A."/>
            <person name="Wangchuk T."/>
            <person name="Wangdi T."/>
            <person name="Weiand M."/>
            <person name="Wilkinson J."/>
            <person name="Wilson A."/>
            <person name="Yadav S."/>
            <person name="Young G."/>
            <person name="Yu Q."/>
            <person name="Zembek L."/>
            <person name="Zhong D."/>
            <person name="Zimmer A."/>
            <person name="Zwirko Z."/>
            <person name="Jaffe D.B."/>
            <person name="Alvarez P."/>
            <person name="Brockman W."/>
            <person name="Butler J."/>
            <person name="Chin C."/>
            <person name="Gnerre S."/>
            <person name="Grabherr M."/>
            <person name="Kleber M."/>
            <person name="Mauceli E."/>
            <person name="MacCallum I."/>
        </authorList>
    </citation>
    <scope>NUCLEOTIDE SEQUENCE [LARGE SCALE GENOMIC DNA]</scope>
    <source>
        <strain evidence="3">Tucson 15010-1051.87</strain>
    </source>
</reference>
<dbReference type="Pfam" id="PF15960">
    <property type="entry name" value="DUF4763"/>
    <property type="match status" value="1"/>
</dbReference>
<feature type="compositionally biased region" description="Low complexity" evidence="1">
    <location>
        <begin position="1"/>
        <end position="22"/>
    </location>
</feature>
<sequence>MEVHSWNSSSGNSATSASNTDSLLEPTEPEVQQIAAELELMKGYLDNLELQLKTGVPACPPRLPVDCANIEPDLKDSSDANIRQLQRNVYKLEHQIAELFACSDMAKDMLTVLGCSFCQLQRDMRDARQQYDAVESIKLQTDHQASLCLQRYTHLCHMFANWSDSKENAKEMQSVFLNYVESMHTKAAYLAEKHIRYKQLEEAENICMLATKQLIRQAKDVEDYLDALLDVQLFSQVSCVNPGYHTVGELEPNNVCFKSNILPTIPPFVSFSSTWHYRMMHMIKHKLMLNILPKHKTH</sequence>
<dbReference type="eggNOG" id="KOG1234">
    <property type="taxonomic scope" value="Eukaryota"/>
</dbReference>
<feature type="region of interest" description="Disordered" evidence="1">
    <location>
        <begin position="1"/>
        <end position="25"/>
    </location>
</feature>
<dbReference type="OrthoDB" id="7861214at2759"/>